<evidence type="ECO:0000313" key="1">
    <source>
        <dbReference type="EMBL" id="GEP46216.1"/>
    </source>
</evidence>
<name>A0A512MHK8_9BACT</name>
<dbReference type="EMBL" id="BKAG01000077">
    <property type="protein sequence ID" value="GEP46216.1"/>
    <property type="molecule type" value="Genomic_DNA"/>
</dbReference>
<dbReference type="Proteomes" id="UP000321577">
    <property type="component" value="Unassembled WGS sequence"/>
</dbReference>
<evidence type="ECO:0000313" key="2">
    <source>
        <dbReference type="Proteomes" id="UP000321577"/>
    </source>
</evidence>
<keyword evidence="2" id="KW-1185">Reference proteome</keyword>
<organism evidence="1 2">
    <name type="scientific">Brevifollis gellanilyticus</name>
    <dbReference type="NCBI Taxonomy" id="748831"/>
    <lineage>
        <taxon>Bacteria</taxon>
        <taxon>Pseudomonadati</taxon>
        <taxon>Verrucomicrobiota</taxon>
        <taxon>Verrucomicrobiia</taxon>
        <taxon>Verrucomicrobiales</taxon>
        <taxon>Verrucomicrobiaceae</taxon>
    </lineage>
</organism>
<sequence length="190" mass="21029">MSSAYTVIWNSDRVKIAKKHGLAGKGIEFLFGGPHTSQPSFSRAGVVGGDIIYPIFVRDGMVHILSRVVTSEIVTVDHFIASRPDLYPPERHGKWPFETLDAGVELHPWLRALNWTCSDHVVLAERSTPVNLDNVLPAEMLTRLTYRSKKAERAVRGVVDGRLTTIVSLQGVYRLSLSSESDFASLFPVG</sequence>
<comment type="caution">
    <text evidence="1">The sequence shown here is derived from an EMBL/GenBank/DDBJ whole genome shotgun (WGS) entry which is preliminary data.</text>
</comment>
<dbReference type="AlphaFoldDB" id="A0A512MHK8"/>
<proteinExistence type="predicted"/>
<gene>
    <name evidence="1" type="ORF">BGE01nite_55070</name>
</gene>
<protein>
    <submittedName>
        <fullName evidence="1">Uncharacterized protein</fullName>
    </submittedName>
</protein>
<reference evidence="1 2" key="1">
    <citation type="submission" date="2019-07" db="EMBL/GenBank/DDBJ databases">
        <title>Whole genome shotgun sequence of Brevifollis gellanilyticus NBRC 108608.</title>
        <authorList>
            <person name="Hosoyama A."/>
            <person name="Uohara A."/>
            <person name="Ohji S."/>
            <person name="Ichikawa N."/>
        </authorList>
    </citation>
    <scope>NUCLEOTIDE SEQUENCE [LARGE SCALE GENOMIC DNA]</scope>
    <source>
        <strain evidence="1 2">NBRC 108608</strain>
    </source>
</reference>
<accession>A0A512MHK8</accession>